<accession>A0A8T0F545</accession>
<evidence type="ECO:0000313" key="3">
    <source>
        <dbReference type="EMBL" id="KAF8785961.1"/>
    </source>
</evidence>
<keyword evidence="1" id="KW-0347">Helicase</keyword>
<name>A0A8T0F545_ARGBR</name>
<dbReference type="InterPro" id="IPR010285">
    <property type="entry name" value="DNA_helicase_pif1-like_DEAD"/>
</dbReference>
<keyword evidence="1" id="KW-0547">Nucleotide-binding</keyword>
<reference evidence="3" key="2">
    <citation type="submission" date="2020-06" db="EMBL/GenBank/DDBJ databases">
        <authorList>
            <person name="Sheffer M."/>
        </authorList>
    </citation>
    <scope>NUCLEOTIDE SEQUENCE</scope>
</reference>
<organism evidence="3 4">
    <name type="scientific">Argiope bruennichi</name>
    <name type="common">Wasp spider</name>
    <name type="synonym">Aranea bruennichi</name>
    <dbReference type="NCBI Taxonomy" id="94029"/>
    <lineage>
        <taxon>Eukaryota</taxon>
        <taxon>Metazoa</taxon>
        <taxon>Ecdysozoa</taxon>
        <taxon>Arthropoda</taxon>
        <taxon>Chelicerata</taxon>
        <taxon>Arachnida</taxon>
        <taxon>Araneae</taxon>
        <taxon>Araneomorphae</taxon>
        <taxon>Entelegynae</taxon>
        <taxon>Araneoidea</taxon>
        <taxon>Araneidae</taxon>
        <taxon>Argiope</taxon>
    </lineage>
</organism>
<dbReference type="EMBL" id="JABXBU010000030">
    <property type="protein sequence ID" value="KAF8785961.1"/>
    <property type="molecule type" value="Genomic_DNA"/>
</dbReference>
<comment type="catalytic activity">
    <reaction evidence="1">
        <text>ATP + H2O = ADP + phosphate + H(+)</text>
        <dbReference type="Rhea" id="RHEA:13065"/>
        <dbReference type="ChEBI" id="CHEBI:15377"/>
        <dbReference type="ChEBI" id="CHEBI:15378"/>
        <dbReference type="ChEBI" id="CHEBI:30616"/>
        <dbReference type="ChEBI" id="CHEBI:43474"/>
        <dbReference type="ChEBI" id="CHEBI:456216"/>
        <dbReference type="EC" id="5.6.2.3"/>
    </reaction>
</comment>
<comment type="cofactor">
    <cofactor evidence="1">
        <name>Mg(2+)</name>
        <dbReference type="ChEBI" id="CHEBI:18420"/>
    </cofactor>
</comment>
<keyword evidence="4" id="KW-1185">Reference proteome</keyword>
<dbReference type="GO" id="GO:0016787">
    <property type="term" value="F:hydrolase activity"/>
    <property type="evidence" value="ECO:0007669"/>
    <property type="project" value="UniProtKB-KW"/>
</dbReference>
<dbReference type="Pfam" id="PF05970">
    <property type="entry name" value="PIF1"/>
    <property type="match status" value="1"/>
</dbReference>
<dbReference type="GO" id="GO:0006310">
    <property type="term" value="P:DNA recombination"/>
    <property type="evidence" value="ECO:0007669"/>
    <property type="project" value="UniProtKB-KW"/>
</dbReference>
<evidence type="ECO:0000313" key="4">
    <source>
        <dbReference type="Proteomes" id="UP000807504"/>
    </source>
</evidence>
<feature type="domain" description="DNA helicase Pif1-like DEAD-box helicase" evidence="2">
    <location>
        <begin position="10"/>
        <end position="77"/>
    </location>
</feature>
<dbReference type="GO" id="GO:0005524">
    <property type="term" value="F:ATP binding"/>
    <property type="evidence" value="ECO:0007669"/>
    <property type="project" value="UniProtKB-KW"/>
</dbReference>
<proteinExistence type="inferred from homology"/>
<keyword evidence="1" id="KW-0067">ATP-binding</keyword>
<dbReference type="GO" id="GO:0043139">
    <property type="term" value="F:5'-3' DNA helicase activity"/>
    <property type="evidence" value="ECO:0007669"/>
    <property type="project" value="UniProtKB-EC"/>
</dbReference>
<evidence type="ECO:0000256" key="1">
    <source>
        <dbReference type="RuleBase" id="RU363044"/>
    </source>
</evidence>
<evidence type="ECO:0000259" key="2">
    <source>
        <dbReference type="Pfam" id="PF05970"/>
    </source>
</evidence>
<comment type="similarity">
    <text evidence="1">Belongs to the helicase family.</text>
</comment>
<dbReference type="Proteomes" id="UP000807504">
    <property type="component" value="Unassembled WGS sequence"/>
</dbReference>
<sequence>MHTTPQKKIFLVQIHSQKEIALALTSSSIVTIFLDGGRTAPLALKLHLYKGFAEAQTCDISKGSGMAKELQTCKLIV</sequence>
<comment type="caution">
    <text evidence="3">The sequence shown here is derived from an EMBL/GenBank/DDBJ whole genome shotgun (WGS) entry which is preliminary data.</text>
</comment>
<keyword evidence="1" id="KW-0233">DNA recombination</keyword>
<keyword evidence="1" id="KW-0234">DNA repair</keyword>
<protein>
    <recommendedName>
        <fullName evidence="1">ATP-dependent DNA helicase</fullName>
        <ecNumber evidence="1">5.6.2.3</ecNumber>
    </recommendedName>
</protein>
<keyword evidence="1" id="KW-0227">DNA damage</keyword>
<reference evidence="3" key="1">
    <citation type="journal article" date="2020" name="bioRxiv">
        <title>Chromosome-level reference genome of the European wasp spider Argiope bruennichi: a resource for studies on range expansion and evolutionary adaptation.</title>
        <authorList>
            <person name="Sheffer M.M."/>
            <person name="Hoppe A."/>
            <person name="Krehenwinkel H."/>
            <person name="Uhl G."/>
            <person name="Kuss A.W."/>
            <person name="Jensen L."/>
            <person name="Jensen C."/>
            <person name="Gillespie R.G."/>
            <person name="Hoff K.J."/>
            <person name="Prost S."/>
        </authorList>
    </citation>
    <scope>NUCLEOTIDE SEQUENCE</scope>
</reference>
<gene>
    <name evidence="3" type="ORF">HNY73_011442</name>
</gene>
<dbReference type="EC" id="5.6.2.3" evidence="1"/>
<dbReference type="AlphaFoldDB" id="A0A8T0F545"/>
<dbReference type="GO" id="GO:0000723">
    <property type="term" value="P:telomere maintenance"/>
    <property type="evidence" value="ECO:0007669"/>
    <property type="project" value="InterPro"/>
</dbReference>
<keyword evidence="1" id="KW-0378">Hydrolase</keyword>
<dbReference type="GO" id="GO:0006281">
    <property type="term" value="P:DNA repair"/>
    <property type="evidence" value="ECO:0007669"/>
    <property type="project" value="UniProtKB-KW"/>
</dbReference>